<name>A0A6M3JYF1_9ZZZZ</name>
<gene>
    <name evidence="3" type="ORF">MM415A01892_0002</name>
    <name evidence="2" type="ORF">MM415B01343_0002</name>
</gene>
<reference evidence="3" key="1">
    <citation type="submission" date="2020-03" db="EMBL/GenBank/DDBJ databases">
        <title>The deep terrestrial virosphere.</title>
        <authorList>
            <person name="Holmfeldt K."/>
            <person name="Nilsson E."/>
            <person name="Simone D."/>
            <person name="Lopez-Fernandez M."/>
            <person name="Wu X."/>
            <person name="de Brujin I."/>
            <person name="Lundin D."/>
            <person name="Andersson A."/>
            <person name="Bertilsson S."/>
            <person name="Dopson M."/>
        </authorList>
    </citation>
    <scope>NUCLEOTIDE SEQUENCE</scope>
    <source>
        <strain evidence="3">MM415A01892</strain>
        <strain evidence="2">MM415B01343</strain>
    </source>
</reference>
<dbReference type="AlphaFoldDB" id="A0A6M3JYF1"/>
<evidence type="ECO:0000256" key="1">
    <source>
        <dbReference type="SAM" id="MobiDB-lite"/>
    </source>
</evidence>
<protein>
    <recommendedName>
        <fullName evidence="4">Scaffolding protein</fullName>
    </recommendedName>
</protein>
<proteinExistence type="predicted"/>
<dbReference type="EMBL" id="MT142130">
    <property type="protein sequence ID" value="QJA74934.1"/>
    <property type="molecule type" value="Genomic_DNA"/>
</dbReference>
<feature type="region of interest" description="Disordered" evidence="1">
    <location>
        <begin position="1"/>
        <end position="35"/>
    </location>
</feature>
<sequence length="238" mass="26622">MDTLEGAEAQVEETNEAGTQEKTQQKAEPTVGDITKTKEFKEALDKALGKSTSSLQTQVTLAKDAAKKAEIERDNIKSSLTHKDSDIEFLTNKLNQVASEKFGDDEEVLKGFKNSLSHELRERQLNSRKEQLDRIEAEQEGFRTAYQLGQKALELRREYQVPDDILEMCTSVEQMEKIAVSFPKSEGTRGGGQKFDSTISQGGEMSDDAFEKAWGDGSLPNTSENYKRAKALLDKYAR</sequence>
<evidence type="ECO:0008006" key="4">
    <source>
        <dbReference type="Google" id="ProtNLM"/>
    </source>
</evidence>
<organism evidence="3">
    <name type="scientific">viral metagenome</name>
    <dbReference type="NCBI Taxonomy" id="1070528"/>
    <lineage>
        <taxon>unclassified sequences</taxon>
        <taxon>metagenomes</taxon>
        <taxon>organismal metagenomes</taxon>
    </lineage>
</organism>
<feature type="region of interest" description="Disordered" evidence="1">
    <location>
        <begin position="181"/>
        <end position="202"/>
    </location>
</feature>
<dbReference type="EMBL" id="MT141355">
    <property type="protein sequence ID" value="QJA59114.1"/>
    <property type="molecule type" value="Genomic_DNA"/>
</dbReference>
<evidence type="ECO:0000313" key="2">
    <source>
        <dbReference type="EMBL" id="QJA59114.1"/>
    </source>
</evidence>
<evidence type="ECO:0000313" key="3">
    <source>
        <dbReference type="EMBL" id="QJA74934.1"/>
    </source>
</evidence>
<accession>A0A6M3JYF1</accession>